<proteinExistence type="inferred from homology"/>
<feature type="transmembrane region" description="Helical" evidence="6">
    <location>
        <begin position="80"/>
        <end position="102"/>
    </location>
</feature>
<feature type="transmembrane region" description="Helical" evidence="6">
    <location>
        <begin position="17"/>
        <end position="38"/>
    </location>
</feature>
<organism evidence="8 9">
    <name type="scientific">Segatella maculosa OT 289</name>
    <dbReference type="NCBI Taxonomy" id="999422"/>
    <lineage>
        <taxon>Bacteria</taxon>
        <taxon>Pseudomonadati</taxon>
        <taxon>Bacteroidota</taxon>
        <taxon>Bacteroidia</taxon>
        <taxon>Bacteroidales</taxon>
        <taxon>Prevotellaceae</taxon>
        <taxon>Segatella</taxon>
    </lineage>
</organism>
<dbReference type="HOGENOM" id="CLU_083873_4_3_10"/>
<keyword evidence="5 6" id="KW-0472">Membrane</keyword>
<gene>
    <name evidence="8" type="ORF">HMPREF9944_00928</name>
</gene>
<dbReference type="InterPro" id="IPR051401">
    <property type="entry name" value="GtrA_CellWall_Glycosyl"/>
</dbReference>
<evidence type="ECO:0000256" key="2">
    <source>
        <dbReference type="ARBA" id="ARBA00009399"/>
    </source>
</evidence>
<feature type="transmembrane region" description="Helical" evidence="6">
    <location>
        <begin position="44"/>
        <end position="68"/>
    </location>
</feature>
<feature type="transmembrane region" description="Helical" evidence="6">
    <location>
        <begin position="114"/>
        <end position="131"/>
    </location>
</feature>
<evidence type="ECO:0000256" key="6">
    <source>
        <dbReference type="SAM" id="Phobius"/>
    </source>
</evidence>
<evidence type="ECO:0000313" key="8">
    <source>
        <dbReference type="EMBL" id="EHO72216.1"/>
    </source>
</evidence>
<comment type="similarity">
    <text evidence="2">Belongs to the GtrA family.</text>
</comment>
<sequence length="141" mass="16172">MVYNSIVQRFYKKFRDLILYGIIGSCSSGLDFLLYTLFVTVFGWHYILSNCISVLGGIITSFTLNRNYNFKVKDKTKRRFSIFLTVGLCGMLLSSLILWVCISQLSMNKILSKLLSIVLVVVVQFLINKYVTFKPTKIKGE</sequence>
<evidence type="ECO:0000256" key="1">
    <source>
        <dbReference type="ARBA" id="ARBA00004141"/>
    </source>
</evidence>
<evidence type="ECO:0000256" key="5">
    <source>
        <dbReference type="ARBA" id="ARBA00023136"/>
    </source>
</evidence>
<dbReference type="PANTHER" id="PTHR38459">
    <property type="entry name" value="PROPHAGE BACTOPRENOL-LINKED GLUCOSE TRANSLOCASE HOMOLOG"/>
    <property type="match status" value="1"/>
</dbReference>
<dbReference type="OrthoDB" id="5458791at2"/>
<dbReference type="RefSeq" id="WP_008564739.1">
    <property type="nucleotide sequence ID" value="NZ_JH594502.1"/>
</dbReference>
<name>H1HL84_9BACT</name>
<dbReference type="Pfam" id="PF04138">
    <property type="entry name" value="GtrA_DPMS_TM"/>
    <property type="match status" value="1"/>
</dbReference>
<evidence type="ECO:0000256" key="4">
    <source>
        <dbReference type="ARBA" id="ARBA00022989"/>
    </source>
</evidence>
<accession>H1HL84</accession>
<keyword evidence="4 6" id="KW-1133">Transmembrane helix</keyword>
<dbReference type="STRING" id="999422.HMPREF9944_00928"/>
<keyword evidence="9" id="KW-1185">Reference proteome</keyword>
<dbReference type="GO" id="GO:0000271">
    <property type="term" value="P:polysaccharide biosynthetic process"/>
    <property type="evidence" value="ECO:0007669"/>
    <property type="project" value="InterPro"/>
</dbReference>
<feature type="domain" description="GtrA/DPMS transmembrane" evidence="7">
    <location>
        <begin position="20"/>
        <end position="133"/>
    </location>
</feature>
<comment type="caution">
    <text evidence="8">The sequence shown here is derived from an EMBL/GenBank/DDBJ whole genome shotgun (WGS) entry which is preliminary data.</text>
</comment>
<dbReference type="PANTHER" id="PTHR38459:SF1">
    <property type="entry name" value="PROPHAGE BACTOPRENOL-LINKED GLUCOSE TRANSLOCASE HOMOLOG"/>
    <property type="match status" value="1"/>
</dbReference>
<protein>
    <recommendedName>
        <fullName evidence="7">GtrA/DPMS transmembrane domain-containing protein</fullName>
    </recommendedName>
</protein>
<evidence type="ECO:0000313" key="9">
    <source>
        <dbReference type="Proteomes" id="UP000003167"/>
    </source>
</evidence>
<dbReference type="Proteomes" id="UP000003167">
    <property type="component" value="Unassembled WGS sequence"/>
</dbReference>
<dbReference type="GO" id="GO:0005886">
    <property type="term" value="C:plasma membrane"/>
    <property type="evidence" value="ECO:0007669"/>
    <property type="project" value="TreeGrafter"/>
</dbReference>
<reference evidence="8 9" key="1">
    <citation type="submission" date="2011-12" db="EMBL/GenBank/DDBJ databases">
        <title>The Genome Sequence of Prevotella maculosa OT 289.</title>
        <authorList>
            <consortium name="The Broad Institute Genome Sequencing Platform"/>
            <person name="Earl A."/>
            <person name="Ward D."/>
            <person name="Feldgarden M."/>
            <person name="Gevers D."/>
            <person name="Izard J."/>
            <person name="Blanton J.M."/>
            <person name="Mathney J."/>
            <person name="Tanner A.C."/>
            <person name="Dewhirst F.E."/>
            <person name="Young S.K."/>
            <person name="Zeng Q."/>
            <person name="Gargeya S."/>
            <person name="Fitzgerald M."/>
            <person name="Haas B."/>
            <person name="Abouelleil A."/>
            <person name="Alvarado L."/>
            <person name="Arachchi H.M."/>
            <person name="Berlin A."/>
            <person name="Chapman S.B."/>
            <person name="Gearin G."/>
            <person name="Goldberg J."/>
            <person name="Griggs A."/>
            <person name="Gujja S."/>
            <person name="Hansen M."/>
            <person name="Heiman D."/>
            <person name="Howarth C."/>
            <person name="Larimer J."/>
            <person name="Lui A."/>
            <person name="MacDonald P.J.P."/>
            <person name="McCowen C."/>
            <person name="Montmayeur A."/>
            <person name="Murphy C."/>
            <person name="Neiman D."/>
            <person name="Pearson M."/>
            <person name="Priest M."/>
            <person name="Roberts A."/>
            <person name="Saif S."/>
            <person name="Shea T."/>
            <person name="Sisk P."/>
            <person name="Stolte C."/>
            <person name="Sykes S."/>
            <person name="Wortman J."/>
            <person name="Nusbaum C."/>
            <person name="Birren B."/>
        </authorList>
    </citation>
    <scope>NUCLEOTIDE SEQUENCE [LARGE SCALE GENOMIC DNA]</scope>
    <source>
        <strain evidence="8 9">OT 289</strain>
    </source>
</reference>
<evidence type="ECO:0000259" key="7">
    <source>
        <dbReference type="Pfam" id="PF04138"/>
    </source>
</evidence>
<dbReference type="AlphaFoldDB" id="H1HL84"/>
<evidence type="ECO:0000256" key="3">
    <source>
        <dbReference type="ARBA" id="ARBA00022692"/>
    </source>
</evidence>
<keyword evidence="3 6" id="KW-0812">Transmembrane</keyword>
<dbReference type="InterPro" id="IPR007267">
    <property type="entry name" value="GtrA_DPMS_TM"/>
</dbReference>
<comment type="subcellular location">
    <subcellularLocation>
        <location evidence="1">Membrane</location>
        <topology evidence="1">Multi-pass membrane protein</topology>
    </subcellularLocation>
</comment>
<dbReference type="EMBL" id="AGEK01000018">
    <property type="protein sequence ID" value="EHO72216.1"/>
    <property type="molecule type" value="Genomic_DNA"/>
</dbReference>